<keyword evidence="2" id="KW-1185">Reference proteome</keyword>
<proteinExistence type="predicted"/>
<gene>
    <name evidence="1" type="ORF">GMA2_106</name>
</gene>
<dbReference type="Proteomes" id="UP000221359">
    <property type="component" value="Segment"/>
</dbReference>
<accession>A0A0K0N6T0</accession>
<evidence type="ECO:0000313" key="2">
    <source>
        <dbReference type="Proteomes" id="UP000221359"/>
    </source>
</evidence>
<organism evidence="1 2">
    <name type="scientific">Gordonia phage GMA2</name>
    <dbReference type="NCBI Taxonomy" id="1647283"/>
    <lineage>
        <taxon>Viruses</taxon>
        <taxon>Duplodnaviria</taxon>
        <taxon>Heunggongvirae</taxon>
        <taxon>Uroviricota</taxon>
        <taxon>Caudoviricetes</taxon>
        <taxon>Gimaduovirus</taxon>
        <taxon>Gimaduovirus GMA2</taxon>
    </lineage>
</organism>
<dbReference type="EMBL" id="KR063281">
    <property type="protein sequence ID" value="AKJ72644.1"/>
    <property type="molecule type" value="Genomic_DNA"/>
</dbReference>
<evidence type="ECO:0000313" key="1">
    <source>
        <dbReference type="EMBL" id="AKJ72644.1"/>
    </source>
</evidence>
<protein>
    <submittedName>
        <fullName evidence="1">Uncharacterized protein</fullName>
    </submittedName>
</protein>
<sequence>MTDDETPDLLAALRDSFRRPPATSDVMRIEDAESLEKLPDGSAYISDGHGVAEQKINGLWYAAGCSEPFEPDLPGTAIHIPEPRTEGD</sequence>
<reference evidence="1 2" key="1">
    <citation type="journal article" date="2015" name="PLoS ONE">
        <title>Lysis to Kill: Evaluation of the Lytic Abilities, and Genomics of Nine Bacteriophages Infective for Gordonia spp. and Their Potential Use in Activated Sludge Foam Biocontrol.</title>
        <authorList>
            <person name="Dyson Z.A."/>
            <person name="Tucci J."/>
            <person name="Seviour R.J."/>
            <person name="Petrovski S."/>
        </authorList>
    </citation>
    <scope>NUCLEOTIDE SEQUENCE [LARGE SCALE GENOMIC DNA]</scope>
</reference>
<name>A0A0K0N6T0_9CAUD</name>